<evidence type="ECO:0000313" key="7">
    <source>
        <dbReference type="Proteomes" id="UP001486808"/>
    </source>
</evidence>
<dbReference type="PROSITE" id="PS50931">
    <property type="entry name" value="HTH_LYSR"/>
    <property type="match status" value="1"/>
</dbReference>
<sequence length="316" mass="35467">MLAEEEKYALWRITLLVIMKIQRIDDLAVFLHTVEAGSFSAAARQLNLAPAVASASIKRLEEQLGARLFERTTRRLRLSEAGERYLPHARAAFQALRDAEQALEADATTLTGTLRLTLPSNLARSHLLDWLENYLARQPGIRMELQVSDRVADLYQQPIDLAVRYGQPEDSSFVALPLAPDNRRVLCASPEYLQRYGAPATVADLRQHNCLCFRLGEAVHDRWRFAAPEPISLRVHGDRVSDDGDTVRRWALRGQGIAYKSYLDIAQHLASGELVRLLPEVTGEPSPLMLLVINRRRLNPALRQLAGEMAAFCQGL</sequence>
<dbReference type="CDD" id="cd08422">
    <property type="entry name" value="PBP2_CrgA_like"/>
    <property type="match status" value="1"/>
</dbReference>
<dbReference type="InterPro" id="IPR000847">
    <property type="entry name" value="LysR_HTH_N"/>
</dbReference>
<dbReference type="Proteomes" id="UP001486808">
    <property type="component" value="Unassembled WGS sequence"/>
</dbReference>
<keyword evidence="2" id="KW-0805">Transcription regulation</keyword>
<evidence type="ECO:0000256" key="3">
    <source>
        <dbReference type="ARBA" id="ARBA00023125"/>
    </source>
</evidence>
<dbReference type="Pfam" id="PF03466">
    <property type="entry name" value="LysR_substrate"/>
    <property type="match status" value="1"/>
</dbReference>
<accession>A0ABP9ZS17</accession>
<evidence type="ECO:0000256" key="2">
    <source>
        <dbReference type="ARBA" id="ARBA00023015"/>
    </source>
</evidence>
<organism evidence="6 7">
    <name type="scientific">Halopseudomonas sabulinigri</name>
    <dbReference type="NCBI Taxonomy" id="472181"/>
    <lineage>
        <taxon>Bacteria</taxon>
        <taxon>Pseudomonadati</taxon>
        <taxon>Pseudomonadota</taxon>
        <taxon>Gammaproteobacteria</taxon>
        <taxon>Pseudomonadales</taxon>
        <taxon>Pseudomonadaceae</taxon>
        <taxon>Halopseudomonas</taxon>
    </lineage>
</organism>
<evidence type="ECO:0000256" key="1">
    <source>
        <dbReference type="ARBA" id="ARBA00009437"/>
    </source>
</evidence>
<evidence type="ECO:0000259" key="5">
    <source>
        <dbReference type="PROSITE" id="PS50931"/>
    </source>
</evidence>
<dbReference type="Gene3D" id="3.40.190.290">
    <property type="match status" value="1"/>
</dbReference>
<dbReference type="PANTHER" id="PTHR30537:SF21">
    <property type="entry name" value="HTH-TYPE TRANSCRIPTIONAL REGULATOR SINR-RELATED"/>
    <property type="match status" value="1"/>
</dbReference>
<protein>
    <submittedName>
        <fullName evidence="6">LysR family transcriptional regulator</fullName>
    </submittedName>
</protein>
<comment type="similarity">
    <text evidence="1">Belongs to the LysR transcriptional regulatory family.</text>
</comment>
<dbReference type="InterPro" id="IPR005119">
    <property type="entry name" value="LysR_subst-bd"/>
</dbReference>
<dbReference type="SUPFAM" id="SSF53850">
    <property type="entry name" value="Periplasmic binding protein-like II"/>
    <property type="match status" value="1"/>
</dbReference>
<name>A0ABP9ZS17_9GAMM</name>
<keyword evidence="7" id="KW-1185">Reference proteome</keyword>
<keyword evidence="3" id="KW-0238">DNA-binding</keyword>
<dbReference type="SUPFAM" id="SSF46785">
    <property type="entry name" value="Winged helix' DNA-binding domain"/>
    <property type="match status" value="1"/>
</dbReference>
<dbReference type="InterPro" id="IPR036388">
    <property type="entry name" value="WH-like_DNA-bd_sf"/>
</dbReference>
<keyword evidence="4" id="KW-0804">Transcription</keyword>
<comment type="caution">
    <text evidence="6">The sequence shown here is derived from an EMBL/GenBank/DDBJ whole genome shotgun (WGS) entry which is preliminary data.</text>
</comment>
<dbReference type="InterPro" id="IPR036390">
    <property type="entry name" value="WH_DNA-bd_sf"/>
</dbReference>
<dbReference type="Gene3D" id="1.10.10.10">
    <property type="entry name" value="Winged helix-like DNA-binding domain superfamily/Winged helix DNA-binding domain"/>
    <property type="match status" value="1"/>
</dbReference>
<dbReference type="Pfam" id="PF00126">
    <property type="entry name" value="HTH_1"/>
    <property type="match status" value="1"/>
</dbReference>
<dbReference type="EMBL" id="BAABWD010000003">
    <property type="protein sequence ID" value="GAA6132243.1"/>
    <property type="molecule type" value="Genomic_DNA"/>
</dbReference>
<gene>
    <name evidence="6" type="ORF">NBRC116187_26030</name>
</gene>
<feature type="domain" description="HTH lysR-type" evidence="5">
    <location>
        <begin position="22"/>
        <end position="79"/>
    </location>
</feature>
<evidence type="ECO:0000256" key="4">
    <source>
        <dbReference type="ARBA" id="ARBA00023163"/>
    </source>
</evidence>
<dbReference type="PRINTS" id="PR00039">
    <property type="entry name" value="HTHLYSR"/>
</dbReference>
<dbReference type="InterPro" id="IPR058163">
    <property type="entry name" value="LysR-type_TF_proteobact-type"/>
</dbReference>
<reference evidence="6 7" key="1">
    <citation type="submission" date="2024-04" db="EMBL/GenBank/DDBJ databases">
        <title>Draft genome sequence of Halopseudomonas sabulinigri NBRC 116187.</title>
        <authorList>
            <person name="Miyakawa T."/>
            <person name="Kusuya Y."/>
            <person name="Miura T."/>
        </authorList>
    </citation>
    <scope>NUCLEOTIDE SEQUENCE [LARGE SCALE GENOMIC DNA]</scope>
    <source>
        <strain evidence="6 7">4NH20-0042</strain>
    </source>
</reference>
<evidence type="ECO:0000313" key="6">
    <source>
        <dbReference type="EMBL" id="GAA6132243.1"/>
    </source>
</evidence>
<dbReference type="PANTHER" id="PTHR30537">
    <property type="entry name" value="HTH-TYPE TRANSCRIPTIONAL REGULATOR"/>
    <property type="match status" value="1"/>
</dbReference>
<proteinExistence type="inferred from homology"/>